<dbReference type="GO" id="GO:0004519">
    <property type="term" value="F:endonuclease activity"/>
    <property type="evidence" value="ECO:0007669"/>
    <property type="project" value="UniProtKB-KW"/>
</dbReference>
<evidence type="ECO:0000256" key="1">
    <source>
        <dbReference type="SAM" id="Coils"/>
    </source>
</evidence>
<organism evidence="4 5">
    <name type="scientific">Rufibacter immobilis</name>
    <dbReference type="NCBI Taxonomy" id="1348778"/>
    <lineage>
        <taxon>Bacteria</taxon>
        <taxon>Pseudomonadati</taxon>
        <taxon>Bacteroidota</taxon>
        <taxon>Cytophagia</taxon>
        <taxon>Cytophagales</taxon>
        <taxon>Hymenobacteraceae</taxon>
        <taxon>Rufibacter</taxon>
    </lineage>
</organism>
<keyword evidence="4" id="KW-0378">Hydrolase</keyword>
<dbReference type="SUPFAM" id="SSF52540">
    <property type="entry name" value="P-loop containing nucleoside triphosphate hydrolases"/>
    <property type="match status" value="1"/>
</dbReference>
<feature type="domain" description="OLD protein-like TOPRIM" evidence="3">
    <location>
        <begin position="452"/>
        <end position="518"/>
    </location>
</feature>
<comment type="caution">
    <text evidence="4">The sequence shown here is derived from an EMBL/GenBank/DDBJ whole genome shotgun (WGS) entry which is preliminary data.</text>
</comment>
<dbReference type="Gene3D" id="3.40.50.300">
    <property type="entry name" value="P-loop containing nucleotide triphosphate hydrolases"/>
    <property type="match status" value="1"/>
</dbReference>
<keyword evidence="4" id="KW-0540">Nuclease</keyword>
<feature type="coiled-coil region" evidence="1">
    <location>
        <begin position="289"/>
        <end position="339"/>
    </location>
</feature>
<keyword evidence="4" id="KW-0255">Endonuclease</keyword>
<dbReference type="InterPro" id="IPR034139">
    <property type="entry name" value="TOPRIM_OLD"/>
</dbReference>
<dbReference type="OrthoDB" id="9805802at2"/>
<evidence type="ECO:0000259" key="2">
    <source>
        <dbReference type="Pfam" id="PF13175"/>
    </source>
</evidence>
<dbReference type="Pfam" id="PF20469">
    <property type="entry name" value="OLD-like_TOPRIM"/>
    <property type="match status" value="1"/>
</dbReference>
<feature type="domain" description="Endonuclease GajA/Old nuclease/RecF-like AAA" evidence="2">
    <location>
        <begin position="336"/>
        <end position="399"/>
    </location>
</feature>
<name>A0A3M9MPS6_9BACT</name>
<sequence length="647" mass="73610">MLKRSKLVRMRVVNIGCIGPEGLTIDLDNILCIVGANNSGKSTLLKAYELAVGTISFKKEDRCQRADESPSSVEIWVHIPDGTKNISDDWKEEEGDLKLVRSIWEWSKDDFKKTRKTWDKEAQAYSETEKASGLDTVFTSKLPKPFRIGSLENPETEHKALLTIIIQPIAEQLKRIMNDESSALSKLLKSISAEAKGPVDEHNNLIQTIKGDLNKSHNEIFPNLSIDLNVGIGDIKIDPLAELLKASKFKFKEGCDEIDWNQQGTGSQRALFWAMMQVRSKLATSQELVKLKSKQIEEKLKAIKKLTSEISKIKTAQKIQEKQDAIALLENEISLLRETETLSINDTDDVALPSYMLLIDEPEIALHPNAVRAASKYLYSLANDPSWQVMLTTHSPIFINPLEKHTTIVRIDRSENNPSPKTYISDKVSFSEEEIKNLKMLTRFDLNLAEMFFGQHPIIIEGDTEFAAFEAVMNKNPVKYPISSRPILIRARGKYTIPSLVKMLTHFKVPFTVLHDCDSIYNNNGNKNNAWTANLTINQTLLDSRSQGVKVIHRISIPYFEYAHIPLEVNDAGELIESTSKDKLYEMWSRVHFDLEVENSVMEVLDELININSPEETLYDDIESHLVEQINEWTTKHSLKDKRYIKD</sequence>
<keyword evidence="5" id="KW-1185">Reference proteome</keyword>
<dbReference type="PANTHER" id="PTHR43581">
    <property type="entry name" value="ATP/GTP PHOSPHATASE"/>
    <property type="match status" value="1"/>
</dbReference>
<dbReference type="Pfam" id="PF13175">
    <property type="entry name" value="AAA_15"/>
    <property type="match status" value="1"/>
</dbReference>
<dbReference type="RefSeq" id="WP_123133983.1">
    <property type="nucleotide sequence ID" value="NZ_RJJE01000017.1"/>
</dbReference>
<protein>
    <submittedName>
        <fullName evidence="4">ATP-dependent endonuclease</fullName>
    </submittedName>
</protein>
<evidence type="ECO:0000313" key="5">
    <source>
        <dbReference type="Proteomes" id="UP000271010"/>
    </source>
</evidence>
<reference evidence="4 5" key="1">
    <citation type="submission" date="2018-11" db="EMBL/GenBank/DDBJ databases">
        <title>Rufibacter latericius sp. nov., isolated from water in Baiyang Lake.</title>
        <authorList>
            <person name="Yang Y."/>
        </authorList>
    </citation>
    <scope>NUCLEOTIDE SEQUENCE [LARGE SCALE GENOMIC DNA]</scope>
    <source>
        <strain evidence="4 5">MCC P1</strain>
    </source>
</reference>
<dbReference type="InterPro" id="IPR051396">
    <property type="entry name" value="Bact_Antivir_Def_Nuclease"/>
</dbReference>
<dbReference type="InterPro" id="IPR027417">
    <property type="entry name" value="P-loop_NTPase"/>
</dbReference>
<dbReference type="InterPro" id="IPR041685">
    <property type="entry name" value="AAA_GajA/Old/RecF-like"/>
</dbReference>
<evidence type="ECO:0000313" key="4">
    <source>
        <dbReference type="EMBL" id="RNI27516.1"/>
    </source>
</evidence>
<accession>A0A3M9MPS6</accession>
<evidence type="ECO:0000259" key="3">
    <source>
        <dbReference type="Pfam" id="PF20469"/>
    </source>
</evidence>
<dbReference type="Proteomes" id="UP000271010">
    <property type="component" value="Unassembled WGS sequence"/>
</dbReference>
<keyword evidence="1" id="KW-0175">Coiled coil</keyword>
<dbReference type="PANTHER" id="PTHR43581:SF4">
    <property type="entry name" value="ATP_GTP PHOSPHATASE"/>
    <property type="match status" value="1"/>
</dbReference>
<gene>
    <name evidence="4" type="ORF">EFA69_15430</name>
</gene>
<dbReference type="AlphaFoldDB" id="A0A3M9MPS6"/>
<proteinExistence type="predicted"/>
<dbReference type="EMBL" id="RJJE01000017">
    <property type="protein sequence ID" value="RNI27516.1"/>
    <property type="molecule type" value="Genomic_DNA"/>
</dbReference>